<dbReference type="Pfam" id="PF02562">
    <property type="entry name" value="PhoH"/>
    <property type="match status" value="1"/>
</dbReference>
<dbReference type="PANTHER" id="PTHR30473:SF1">
    <property type="entry name" value="PHOH-LIKE PROTEIN"/>
    <property type="match status" value="1"/>
</dbReference>
<keyword evidence="5" id="KW-0067">ATP-binding</keyword>
<dbReference type="EMBL" id="CP165735">
    <property type="protein sequence ID" value="XDV69615.1"/>
    <property type="molecule type" value="Genomic_DNA"/>
</dbReference>
<dbReference type="InterPro" id="IPR051451">
    <property type="entry name" value="PhoH2-like"/>
</dbReference>
<dbReference type="RefSeq" id="WP_207593636.1">
    <property type="nucleotide sequence ID" value="NZ_CP165735.1"/>
</dbReference>
<dbReference type="PANTHER" id="PTHR30473">
    <property type="entry name" value="PROTEIN PHOH"/>
    <property type="match status" value="1"/>
</dbReference>
<evidence type="ECO:0000256" key="5">
    <source>
        <dbReference type="ARBA" id="ARBA00022840"/>
    </source>
</evidence>
<evidence type="ECO:0000313" key="9">
    <source>
        <dbReference type="EMBL" id="XDV69615.1"/>
    </source>
</evidence>
<proteinExistence type="inferred from homology"/>
<dbReference type="Gene3D" id="3.40.50.300">
    <property type="entry name" value="P-loop containing nucleotide triphosphate hydrolases"/>
    <property type="match status" value="1"/>
</dbReference>
<evidence type="ECO:0000256" key="7">
    <source>
        <dbReference type="SAM" id="MobiDB-lite"/>
    </source>
</evidence>
<dbReference type="InterPro" id="IPR003714">
    <property type="entry name" value="PhoH"/>
</dbReference>
<protein>
    <recommendedName>
        <fullName evidence="6">PhoH-like protein</fullName>
    </recommendedName>
</protein>
<sequence>MSESLNGRLRTGNGNQPPNEFPHTLPGTRTEVVTFDNSDQMVHSLGSHDEALRYIEEQFQDVSFHVRGNELSMTGPSTVIPRVMRLLEEVRGLVAKGTVVSPDILQQLVSLLRAQSVQNPADVLTHNILSSRGKTIRPKTLNQKNYVDAIDANTVIFGIGPAGTGKTYLAMAKAVQALQMKEVSRIILTRPAVEAGERLGFLPGTLSDKIDPYLRPLYDALHDMMDPESIPRLMAAGTIEVAPLAYMRGRTLNDAFIILDEAQNTTPEQMKMFLTRLGFGSKMVVTGDVTQIDLPLGATSGLRIVREILTGINDVNFSILEAADVVRHRLVADIVSAYSTWDDAHRKDASGTHYKRGERQ</sequence>
<dbReference type="SUPFAM" id="SSF52540">
    <property type="entry name" value="P-loop containing nucleoside triphosphate hydrolases"/>
    <property type="match status" value="1"/>
</dbReference>
<dbReference type="GO" id="GO:0005524">
    <property type="term" value="F:ATP binding"/>
    <property type="evidence" value="ECO:0007669"/>
    <property type="project" value="UniProtKB-KW"/>
</dbReference>
<evidence type="ECO:0000256" key="6">
    <source>
        <dbReference type="ARBA" id="ARBA00039970"/>
    </source>
</evidence>
<comment type="similarity">
    <text evidence="2">Belongs to the PhoH family.</text>
</comment>
<name>A0AB39YH58_9MICC</name>
<evidence type="ECO:0000256" key="1">
    <source>
        <dbReference type="ARBA" id="ARBA00004496"/>
    </source>
</evidence>
<dbReference type="GO" id="GO:0005829">
    <property type="term" value="C:cytosol"/>
    <property type="evidence" value="ECO:0007669"/>
    <property type="project" value="TreeGrafter"/>
</dbReference>
<comment type="subcellular location">
    <subcellularLocation>
        <location evidence="1">Cytoplasm</location>
    </subcellularLocation>
</comment>
<evidence type="ECO:0000259" key="8">
    <source>
        <dbReference type="Pfam" id="PF02562"/>
    </source>
</evidence>
<feature type="region of interest" description="Disordered" evidence="7">
    <location>
        <begin position="1"/>
        <end position="26"/>
    </location>
</feature>
<dbReference type="AlphaFoldDB" id="A0AB39YH58"/>
<keyword evidence="4" id="KW-0547">Nucleotide-binding</keyword>
<evidence type="ECO:0000256" key="4">
    <source>
        <dbReference type="ARBA" id="ARBA00022741"/>
    </source>
</evidence>
<reference evidence="9" key="1">
    <citation type="submission" date="2024-07" db="EMBL/GenBank/DDBJ databases">
        <authorList>
            <person name="Li J."/>
            <person name="Wei H."/>
            <person name="Ma J."/>
        </authorList>
    </citation>
    <scope>NUCLEOTIDE SEQUENCE</scope>
    <source>
        <strain evidence="9">AMU7</strain>
    </source>
</reference>
<accession>A0AB39YH58</accession>
<dbReference type="InterPro" id="IPR027417">
    <property type="entry name" value="P-loop_NTPase"/>
</dbReference>
<keyword evidence="3" id="KW-0963">Cytoplasm</keyword>
<gene>
    <name evidence="9" type="ORF">ABQM86_11475</name>
</gene>
<feature type="domain" description="PhoH-like protein" evidence="8">
    <location>
        <begin position="136"/>
        <end position="338"/>
    </location>
</feature>
<dbReference type="FunFam" id="3.40.50.300:FF:000013">
    <property type="entry name" value="PhoH family ATPase"/>
    <property type="match status" value="1"/>
</dbReference>
<organism evidence="9">
    <name type="scientific">Paenarthrobacter sp. AMU7</name>
    <dbReference type="NCBI Taxonomy" id="3162492"/>
    <lineage>
        <taxon>Bacteria</taxon>
        <taxon>Bacillati</taxon>
        <taxon>Actinomycetota</taxon>
        <taxon>Actinomycetes</taxon>
        <taxon>Micrococcales</taxon>
        <taxon>Micrococcaceae</taxon>
        <taxon>Paenarthrobacter</taxon>
    </lineage>
</organism>
<evidence type="ECO:0000256" key="3">
    <source>
        <dbReference type="ARBA" id="ARBA00022490"/>
    </source>
</evidence>
<evidence type="ECO:0000256" key="2">
    <source>
        <dbReference type="ARBA" id="ARBA00010393"/>
    </source>
</evidence>